<feature type="non-terminal residue" evidence="1">
    <location>
        <position position="58"/>
    </location>
</feature>
<sequence length="58" mass="6824">PAWDIIFQILTGSPYNIYQAFLYGKKQLMTNSCEVDTDGRCKYSFTRKDEILRAWRNG</sequence>
<comment type="caution">
    <text evidence="1">The sequence shown here is derived from an EMBL/GenBank/DDBJ whole genome shotgun (WGS) entry which is preliminary data.</text>
</comment>
<feature type="non-terminal residue" evidence="1">
    <location>
        <position position="1"/>
    </location>
</feature>
<proteinExistence type="predicted"/>
<organism evidence="1 2">
    <name type="scientific">Sinanodonta woodiana</name>
    <name type="common">Chinese pond mussel</name>
    <name type="synonym">Anodonta woodiana</name>
    <dbReference type="NCBI Taxonomy" id="1069815"/>
    <lineage>
        <taxon>Eukaryota</taxon>
        <taxon>Metazoa</taxon>
        <taxon>Spiralia</taxon>
        <taxon>Lophotrochozoa</taxon>
        <taxon>Mollusca</taxon>
        <taxon>Bivalvia</taxon>
        <taxon>Autobranchia</taxon>
        <taxon>Heteroconchia</taxon>
        <taxon>Palaeoheterodonta</taxon>
        <taxon>Unionida</taxon>
        <taxon>Unionoidea</taxon>
        <taxon>Unionidae</taxon>
        <taxon>Unioninae</taxon>
        <taxon>Sinanodonta</taxon>
    </lineage>
</organism>
<evidence type="ECO:0000313" key="1">
    <source>
        <dbReference type="EMBL" id="KAL3871535.1"/>
    </source>
</evidence>
<keyword evidence="2" id="KW-1185">Reference proteome</keyword>
<accession>A0ABD3WCA2</accession>
<name>A0ABD3WCA2_SINWO</name>
<dbReference type="EMBL" id="JBJQND010000007">
    <property type="protein sequence ID" value="KAL3871535.1"/>
    <property type="molecule type" value="Genomic_DNA"/>
</dbReference>
<dbReference type="AlphaFoldDB" id="A0ABD3WCA2"/>
<evidence type="ECO:0000313" key="2">
    <source>
        <dbReference type="Proteomes" id="UP001634394"/>
    </source>
</evidence>
<dbReference type="Proteomes" id="UP001634394">
    <property type="component" value="Unassembled WGS sequence"/>
</dbReference>
<protein>
    <submittedName>
        <fullName evidence="1">Uncharacterized protein</fullName>
    </submittedName>
</protein>
<gene>
    <name evidence="1" type="ORF">ACJMK2_039528</name>
</gene>
<reference evidence="1 2" key="1">
    <citation type="submission" date="2024-11" db="EMBL/GenBank/DDBJ databases">
        <title>Chromosome-level genome assembly of the freshwater bivalve Anodonta woodiana.</title>
        <authorList>
            <person name="Chen X."/>
        </authorList>
    </citation>
    <scope>NUCLEOTIDE SEQUENCE [LARGE SCALE GENOMIC DNA]</scope>
    <source>
        <strain evidence="1">MN2024</strain>
        <tissue evidence="1">Gills</tissue>
    </source>
</reference>